<dbReference type="EMBL" id="NOJZ02000014">
    <property type="protein sequence ID" value="RDY23314.1"/>
    <property type="molecule type" value="Genomic_DNA"/>
</dbReference>
<dbReference type="RefSeq" id="WP_095406897.1">
    <property type="nucleotide sequence ID" value="NZ_NOJZ02000014.1"/>
</dbReference>
<name>A0A371IS62_9FIRM</name>
<reference evidence="1 2" key="1">
    <citation type="journal article" date="2017" name="Genome Announc.">
        <title>Draft Genome Sequence of Romboutsia maritimum sp. nov. Strain CCRI-22766(T), Isolated from Coastal Estuarine Mud.</title>
        <authorList>
            <person name="Maheux A.F."/>
            <person name="Boudreau D.K."/>
            <person name="Berube E."/>
            <person name="Boissinot M."/>
            <person name="Raymond F."/>
            <person name="Brodeur S."/>
            <person name="Corbeil J."/>
            <person name="Brightwell G."/>
            <person name="Broda D."/>
            <person name="Omar R.F."/>
            <person name="Bergeron M.G."/>
        </authorList>
    </citation>
    <scope>NUCLEOTIDE SEQUENCE [LARGE SCALE GENOMIC DNA]</scope>
    <source>
        <strain evidence="1 2">CCRI-22766</strain>
    </source>
</reference>
<dbReference type="AlphaFoldDB" id="A0A371IS62"/>
<keyword evidence="1" id="KW-0808">Transferase</keyword>
<comment type="caution">
    <text evidence="1">The sequence shown here is derived from an EMBL/GenBank/DDBJ whole genome shotgun (WGS) entry which is preliminary data.</text>
</comment>
<dbReference type="CDD" id="cd02518">
    <property type="entry name" value="GT2_SpsF"/>
    <property type="match status" value="1"/>
</dbReference>
<dbReference type="GO" id="GO:0016779">
    <property type="term" value="F:nucleotidyltransferase activity"/>
    <property type="evidence" value="ECO:0007669"/>
    <property type="project" value="UniProtKB-KW"/>
</dbReference>
<dbReference type="SUPFAM" id="SSF53448">
    <property type="entry name" value="Nucleotide-diphospho-sugar transferases"/>
    <property type="match status" value="1"/>
</dbReference>
<evidence type="ECO:0000313" key="1">
    <source>
        <dbReference type="EMBL" id="RDY23314.1"/>
    </source>
</evidence>
<dbReference type="InterPro" id="IPR029044">
    <property type="entry name" value="Nucleotide-diphossugar_trans"/>
</dbReference>
<accession>A0A371IS62</accession>
<dbReference type="InterPro" id="IPR003329">
    <property type="entry name" value="Cytidylyl_trans"/>
</dbReference>
<evidence type="ECO:0000313" key="2">
    <source>
        <dbReference type="Proteomes" id="UP000243494"/>
    </source>
</evidence>
<organism evidence="1 2">
    <name type="scientific">Romboutsia maritimum</name>
    <dbReference type="NCBI Taxonomy" id="2020948"/>
    <lineage>
        <taxon>Bacteria</taxon>
        <taxon>Bacillati</taxon>
        <taxon>Bacillota</taxon>
        <taxon>Clostridia</taxon>
        <taxon>Peptostreptococcales</taxon>
        <taxon>Peptostreptococcaceae</taxon>
        <taxon>Romboutsia</taxon>
    </lineage>
</organism>
<dbReference type="PANTHER" id="PTHR42866:SF1">
    <property type="entry name" value="SPORE COAT POLYSACCHARIDE BIOSYNTHESIS PROTEIN SPSF"/>
    <property type="match status" value="1"/>
</dbReference>
<protein>
    <submittedName>
        <fullName evidence="1">Acylneuraminate cytidylyltransferase</fullName>
    </submittedName>
</protein>
<dbReference type="Gene3D" id="3.90.550.10">
    <property type="entry name" value="Spore Coat Polysaccharide Biosynthesis Protein SpsA, Chain A"/>
    <property type="match status" value="1"/>
</dbReference>
<dbReference type="PANTHER" id="PTHR42866">
    <property type="entry name" value="3-DEOXY-MANNO-OCTULOSONATE CYTIDYLYLTRANSFERASE"/>
    <property type="match status" value="1"/>
</dbReference>
<dbReference type="OrthoDB" id="9815559at2"/>
<sequence length="250" mass="29613">MSQKKVVAIIQARVGSTRLPRKVLKNIKGKTILAHVVERVKQSKYIDEIVIATSDLDKDDDIVKEVNKIGVLYFRGNELDVLSRYYGAAKSRRADVIVRITSDCPLIDPNIIDNLVKYYLENSYDIVTNAVADLSKRTYPRGLDTEVFSFKMLRLANENANKTYQREHVTPYIYEHAENIYYYLNKFDYSKYRWTVDTKEDYILIKKIYEHFYKGKHDFYLDEVVKFMEKNPKLYYINKDIEQKKIIEEE</sequence>
<gene>
    <name evidence="1" type="ORF">CHF27_008690</name>
</gene>
<keyword evidence="2" id="KW-1185">Reference proteome</keyword>
<dbReference type="GO" id="GO:0005829">
    <property type="term" value="C:cytosol"/>
    <property type="evidence" value="ECO:0007669"/>
    <property type="project" value="TreeGrafter"/>
</dbReference>
<dbReference type="Proteomes" id="UP000243494">
    <property type="component" value="Unassembled WGS sequence"/>
</dbReference>
<keyword evidence="1" id="KW-0548">Nucleotidyltransferase</keyword>
<dbReference type="Pfam" id="PF02348">
    <property type="entry name" value="CTP_transf_3"/>
    <property type="match status" value="1"/>
</dbReference>
<proteinExistence type="predicted"/>